<protein>
    <submittedName>
        <fullName evidence="2">Uncharacterized protein</fullName>
    </submittedName>
</protein>
<reference evidence="2 3" key="1">
    <citation type="submission" date="2019-06" db="EMBL/GenBank/DDBJ databases">
        <title>Persicimonas caeni gen. nov., sp. nov., a predatory bacterium isolated from solar saltern.</title>
        <authorList>
            <person name="Wang S."/>
        </authorList>
    </citation>
    <scope>NUCLEOTIDE SEQUENCE [LARGE SCALE GENOMIC DNA]</scope>
    <source>
        <strain evidence="2 3">YN101</strain>
    </source>
</reference>
<sequence length="89" mass="10400">MKRQQQSESDKLRSPHPGLQSVLPRLKSLNPERAESRPVFDNKAKAKLFIDIQEREQDKQLMLTPVWRIDHTDLEASEVKGWTVTKYPC</sequence>
<dbReference type="EMBL" id="CP041186">
    <property type="protein sequence ID" value="QDG51822.1"/>
    <property type="molecule type" value="Genomic_DNA"/>
</dbReference>
<organism evidence="2 3">
    <name type="scientific">Persicimonas caeni</name>
    <dbReference type="NCBI Taxonomy" id="2292766"/>
    <lineage>
        <taxon>Bacteria</taxon>
        <taxon>Deltaproteobacteria</taxon>
        <taxon>Bradymonadales</taxon>
        <taxon>Bradymonadaceae</taxon>
        <taxon>Persicimonas</taxon>
    </lineage>
</organism>
<dbReference type="AlphaFoldDB" id="A0A4Y6PU22"/>
<dbReference type="OrthoDB" id="9917072at2"/>
<gene>
    <name evidence="2" type="ORF">FIV42_14045</name>
</gene>
<proteinExistence type="predicted"/>
<dbReference type="Proteomes" id="UP000315995">
    <property type="component" value="Chromosome"/>
</dbReference>
<accession>A0A5B8Y9L7</accession>
<evidence type="ECO:0000313" key="3">
    <source>
        <dbReference type="Proteomes" id="UP000315995"/>
    </source>
</evidence>
<evidence type="ECO:0000313" key="2">
    <source>
        <dbReference type="EMBL" id="QDG51822.1"/>
    </source>
</evidence>
<evidence type="ECO:0000256" key="1">
    <source>
        <dbReference type="SAM" id="MobiDB-lite"/>
    </source>
</evidence>
<feature type="region of interest" description="Disordered" evidence="1">
    <location>
        <begin position="1"/>
        <end position="38"/>
    </location>
</feature>
<accession>A0A4Y6PU22</accession>
<name>A0A4Y6PU22_PERCE</name>
<keyword evidence="3" id="KW-1185">Reference proteome</keyword>
<dbReference type="RefSeq" id="WP_141198302.1">
    <property type="nucleotide sequence ID" value="NZ_CP041186.1"/>
</dbReference>